<dbReference type="PANTHER" id="PTHR21301:SF10">
    <property type="entry name" value="REVERSE TRANSCRIPTASE DOMAIN-CONTAINING PROTEIN"/>
    <property type="match status" value="1"/>
</dbReference>
<dbReference type="Pfam" id="PF26215">
    <property type="entry name" value="HTH_animal"/>
    <property type="match status" value="1"/>
</dbReference>
<reference evidence="2" key="1">
    <citation type="submission" date="2021-02" db="EMBL/GenBank/DDBJ databases">
        <authorList>
            <person name="Nowell W R."/>
        </authorList>
    </citation>
    <scope>NUCLEOTIDE SEQUENCE</scope>
</reference>
<dbReference type="EMBL" id="CAJOAY010001054">
    <property type="protein sequence ID" value="CAF3785212.1"/>
    <property type="molecule type" value="Genomic_DNA"/>
</dbReference>
<dbReference type="InterPro" id="IPR058912">
    <property type="entry name" value="HTH_animal"/>
</dbReference>
<feature type="domain" description="Helix-turn-helix" evidence="1">
    <location>
        <begin position="473"/>
        <end position="530"/>
    </location>
</feature>
<dbReference type="PANTHER" id="PTHR21301">
    <property type="entry name" value="REVERSE TRANSCRIPTASE"/>
    <property type="match status" value="1"/>
</dbReference>
<organism evidence="2 3">
    <name type="scientific">Adineta steineri</name>
    <dbReference type="NCBI Taxonomy" id="433720"/>
    <lineage>
        <taxon>Eukaryota</taxon>
        <taxon>Metazoa</taxon>
        <taxon>Spiralia</taxon>
        <taxon>Gnathifera</taxon>
        <taxon>Rotifera</taxon>
        <taxon>Eurotatoria</taxon>
        <taxon>Bdelloidea</taxon>
        <taxon>Adinetida</taxon>
        <taxon>Adinetidae</taxon>
        <taxon>Adineta</taxon>
    </lineage>
</organism>
<gene>
    <name evidence="2" type="ORF">OKA104_LOCUS17584</name>
</gene>
<comment type="caution">
    <text evidence="2">The sequence shown here is derived from an EMBL/GenBank/DDBJ whole genome shotgun (WGS) entry which is preliminary data.</text>
</comment>
<evidence type="ECO:0000313" key="2">
    <source>
        <dbReference type="EMBL" id="CAF3785212.1"/>
    </source>
</evidence>
<name>A0A819AK39_9BILA</name>
<evidence type="ECO:0000313" key="3">
    <source>
        <dbReference type="Proteomes" id="UP000663881"/>
    </source>
</evidence>
<proteinExistence type="predicted"/>
<sequence>LNLSRRSDIKKSNIGCSPSLYQYIVHQHLTTEQINYLNRGPTYVSPCQMHLSINQTNNIDRILFKQMAPLRRQLTKVFNKYPVDPSKKMKFEQEIEQLFQKFFSIPIPSIIEQRSIYEQQLLRSIKLKLKKEQLILQRTSDNNNTYYLGNQMEFNEKTNEYMNNANYFELVGIIDHNNTEQKYLNEIIESIELVSQELYQKKCINEKNLLKMLPNKQTIIHLPYLYFLPEIHSNYNMTVQARISSCNQYPVQALALFLYQLLRPLFESYSKSTTLNNNGDFIRKLEQYCIQSDCLLSHTKFITFEIHNLHKRVSHTDIIKALHQFLTSQQTNVLREQGLSNDTIKKLTLLFLQNNMFSYQEKIYRFVKGCSINFRLSRLLFNIYLNYWQLPLVQQIRLADEFYGRYYNMGIMTWYGSTNTIQTCFNELNYQHPDIQLTQSMGLNIHFLDVYIENRNGKLYTRVYHDPKKQLFLLPYVTGHPRLIHRQWFRYALIRAGQICCTLEDFQHERLYIELTFLANGYSLEFVEYQLEQFYKRFNGRDKQPSNLDRYSYGSVRRELFRCLDRQKHHSKEHEQLLKNRQYIEFYYLFDWGLRYKFNQNFRRLWFIIIEQDPEFKKYGFKIKLTTRHCYLTNSVLTHH</sequence>
<protein>
    <recommendedName>
        <fullName evidence="1">Helix-turn-helix domain-containing protein</fullName>
    </recommendedName>
</protein>
<evidence type="ECO:0000259" key="1">
    <source>
        <dbReference type="Pfam" id="PF26215"/>
    </source>
</evidence>
<dbReference type="Proteomes" id="UP000663881">
    <property type="component" value="Unassembled WGS sequence"/>
</dbReference>
<accession>A0A819AK39</accession>
<dbReference type="AlphaFoldDB" id="A0A819AK39"/>
<feature type="non-terminal residue" evidence="2">
    <location>
        <position position="1"/>
    </location>
</feature>